<keyword evidence="2" id="KW-1185">Reference proteome</keyword>
<protein>
    <submittedName>
        <fullName evidence="1">Uncharacterized protein</fullName>
    </submittedName>
</protein>
<dbReference type="EMBL" id="SNSC02000012">
    <property type="protein sequence ID" value="TID19413.1"/>
    <property type="molecule type" value="Genomic_DNA"/>
</dbReference>
<proteinExistence type="predicted"/>
<organism evidence="1 2">
    <name type="scientific">Venturia nashicola</name>
    <dbReference type="NCBI Taxonomy" id="86259"/>
    <lineage>
        <taxon>Eukaryota</taxon>
        <taxon>Fungi</taxon>
        <taxon>Dikarya</taxon>
        <taxon>Ascomycota</taxon>
        <taxon>Pezizomycotina</taxon>
        <taxon>Dothideomycetes</taxon>
        <taxon>Pleosporomycetidae</taxon>
        <taxon>Venturiales</taxon>
        <taxon>Venturiaceae</taxon>
        <taxon>Venturia</taxon>
    </lineage>
</organism>
<evidence type="ECO:0000313" key="1">
    <source>
        <dbReference type="EMBL" id="TID19413.1"/>
    </source>
</evidence>
<dbReference type="InterPro" id="IPR054208">
    <property type="entry name" value="DUF6914"/>
</dbReference>
<evidence type="ECO:0000313" key="2">
    <source>
        <dbReference type="Proteomes" id="UP000298493"/>
    </source>
</evidence>
<comment type="caution">
    <text evidence="1">The sequence shown here is derived from an EMBL/GenBank/DDBJ whole genome shotgun (WGS) entry which is preliminary data.</text>
</comment>
<dbReference type="Proteomes" id="UP000298493">
    <property type="component" value="Unassembled WGS sequence"/>
</dbReference>
<gene>
    <name evidence="1" type="ORF">E6O75_ATG06751</name>
</gene>
<reference evidence="1 2" key="1">
    <citation type="submission" date="2019-04" db="EMBL/GenBank/DDBJ databases">
        <title>High contiguity whole genome sequence and gene annotation resource for two Venturia nashicola isolates.</title>
        <authorList>
            <person name="Prokchorchik M."/>
            <person name="Won K."/>
            <person name="Lee Y."/>
            <person name="Choi E.D."/>
            <person name="Segonzac C."/>
            <person name="Sohn K.H."/>
        </authorList>
    </citation>
    <scope>NUCLEOTIDE SEQUENCE [LARGE SCALE GENOMIC DNA]</scope>
    <source>
        <strain evidence="1 2">PRI2</strain>
    </source>
</reference>
<dbReference type="Pfam" id="PF21858">
    <property type="entry name" value="DUF6914"/>
    <property type="match status" value="1"/>
</dbReference>
<dbReference type="AlphaFoldDB" id="A0A4Z1P4Z3"/>
<accession>A0A4Z1P4Z3</accession>
<sequence>MPSKKDRLYVTLYARGGAATMPGGEDAYHWALIVGPKDEGKNEKGKCYHAKTIFDGSGRSQWEFEKRNVYLAPTINNLLLTRVLVAKVANIERLDDVVHGIPVQQGNPGWNCVSWVQEALQALKEDGKALGTSIVDWKDVRDAAMSYVQRKMDDHRFDGKGKFDIRKAPTFDLIKGIETVL</sequence>
<name>A0A4Z1P4Z3_9PEZI</name>